<name>A0ABM9E3L6_9HYPH</name>
<proteinExistence type="predicted"/>
<reference evidence="2 3" key="1">
    <citation type="submission" date="2022-03" db="EMBL/GenBank/DDBJ databases">
        <authorList>
            <person name="Brunel B."/>
        </authorList>
    </citation>
    <scope>NUCLEOTIDE SEQUENCE [LARGE SCALE GENOMIC DNA]</scope>
    <source>
        <strain evidence="2">STM5069sample</strain>
    </source>
</reference>
<evidence type="ECO:0000313" key="3">
    <source>
        <dbReference type="Proteomes" id="UP001153050"/>
    </source>
</evidence>
<dbReference type="Proteomes" id="UP001153050">
    <property type="component" value="Unassembled WGS sequence"/>
</dbReference>
<evidence type="ECO:0000313" key="2">
    <source>
        <dbReference type="EMBL" id="CAH2403655.1"/>
    </source>
</evidence>
<sequence length="78" mass="8500">MVRGLFQPYLTVSIRHAFKVPARFDPDLIATRRRDISAGLGCDRPKPSELFAAADHNLDQGGSLEGNGGLNMKSQSET</sequence>
<keyword evidence="3" id="KW-1185">Reference proteome</keyword>
<evidence type="ECO:0000256" key="1">
    <source>
        <dbReference type="SAM" id="MobiDB-lite"/>
    </source>
</evidence>
<accession>A0ABM9E3L6</accession>
<gene>
    <name evidence="2" type="ORF">MES5069_40022</name>
</gene>
<feature type="region of interest" description="Disordered" evidence="1">
    <location>
        <begin position="56"/>
        <end position="78"/>
    </location>
</feature>
<organism evidence="2 3">
    <name type="scientific">Mesorhizobium escarrei</name>
    <dbReference type="NCBI Taxonomy" id="666018"/>
    <lineage>
        <taxon>Bacteria</taxon>
        <taxon>Pseudomonadati</taxon>
        <taxon>Pseudomonadota</taxon>
        <taxon>Alphaproteobacteria</taxon>
        <taxon>Hyphomicrobiales</taxon>
        <taxon>Phyllobacteriaceae</taxon>
        <taxon>Mesorhizobium</taxon>
    </lineage>
</organism>
<dbReference type="EMBL" id="CAKXZT010000135">
    <property type="protein sequence ID" value="CAH2403655.1"/>
    <property type="molecule type" value="Genomic_DNA"/>
</dbReference>
<protein>
    <submittedName>
        <fullName evidence="2">Uncharacterized protein</fullName>
    </submittedName>
</protein>
<comment type="caution">
    <text evidence="2">The sequence shown here is derived from an EMBL/GenBank/DDBJ whole genome shotgun (WGS) entry which is preliminary data.</text>
</comment>